<dbReference type="Proteomes" id="UP000199417">
    <property type="component" value="Unassembled WGS sequence"/>
</dbReference>
<organism evidence="2 3">
    <name type="scientific">Rhodococcus tukisamuensis</name>
    <dbReference type="NCBI Taxonomy" id="168276"/>
    <lineage>
        <taxon>Bacteria</taxon>
        <taxon>Bacillati</taxon>
        <taxon>Actinomycetota</taxon>
        <taxon>Actinomycetes</taxon>
        <taxon>Mycobacteriales</taxon>
        <taxon>Nocardiaceae</taxon>
        <taxon>Rhodococcus</taxon>
    </lineage>
</organism>
<evidence type="ECO:0000313" key="3">
    <source>
        <dbReference type="Proteomes" id="UP000199417"/>
    </source>
</evidence>
<gene>
    <name evidence="2" type="ORF">SAMN05444580_11292</name>
</gene>
<evidence type="ECO:0000256" key="1">
    <source>
        <dbReference type="SAM" id="MobiDB-lite"/>
    </source>
</evidence>
<dbReference type="AlphaFoldDB" id="A0A1G7B6M4"/>
<keyword evidence="3" id="KW-1185">Reference proteome</keyword>
<accession>A0A1G7B6M4</accession>
<evidence type="ECO:0008006" key="4">
    <source>
        <dbReference type="Google" id="ProtNLM"/>
    </source>
</evidence>
<reference evidence="2 3" key="1">
    <citation type="submission" date="2016-10" db="EMBL/GenBank/DDBJ databases">
        <authorList>
            <person name="de Groot N.N."/>
        </authorList>
    </citation>
    <scope>NUCLEOTIDE SEQUENCE [LARGE SCALE GENOMIC DNA]</scope>
    <source>
        <strain evidence="2 3">JCM 11308</strain>
    </source>
</reference>
<dbReference type="RefSeq" id="WP_139191259.1">
    <property type="nucleotide sequence ID" value="NZ_FNAB01000012.1"/>
</dbReference>
<feature type="region of interest" description="Disordered" evidence="1">
    <location>
        <begin position="478"/>
        <end position="552"/>
    </location>
</feature>
<evidence type="ECO:0000313" key="2">
    <source>
        <dbReference type="EMBL" id="SDE22517.1"/>
    </source>
</evidence>
<dbReference type="STRING" id="168276.SAMN05444580_11292"/>
<dbReference type="EMBL" id="FNAB01000012">
    <property type="protein sequence ID" value="SDE22517.1"/>
    <property type="molecule type" value="Genomic_DNA"/>
</dbReference>
<protein>
    <recommendedName>
        <fullName evidence="4">Histidine kinase-, DNA gyrase B-, and HSP90-like ATPase</fullName>
    </recommendedName>
</protein>
<name>A0A1G7B6M4_9NOCA</name>
<sequence>MKFGWESQMYPPEGATAAEGIRNQLGRPALNMLTVLVREAAQNSWDARSGPDPVDFRIALNDLGAGMAPVWRRLLTPSAPTDSQLPLRQTLAKPIRVLSVSDRGTKGLGGPTRADNAITTDNNFVRFVRNIGEPRNRDFGGGTYGFGKGIYYLLSRTGTVLVHTRCRVKGGFETRLVGCSLWKSYSVGEGMEGKRYTGRHWWGDMSGEVVEPFIGAEADRIAHQLGFEQFGEKETGTTVMIVDPDLDDRDPDEAAQWIADAIAWNLWPKMIDKADGSPPDIRFSVTCNGNDVPIPDPVETSPLRLFVQAYRKMESPDSDRLWVKSPKIYLGRLGLHKTMMKPFEPSSVSEECGFRDTSHHVCLMRTPELVVKYLRGPATGARFTSYAGVFRADAEVDQAYAKSEPPTHDDWRHEPLEGNDRKIVRVTYQRIKESLSPLVELGSDAVSATVNAPLGAASRQFSSLVSGSFGFGGMTAAISTKNHPRKPATDHDSAPTPEPGARPFGADGESAGAGAGQGRSAGSAEPANRSGGDGASPDASGGRLGRHRAGTRPRVAYIGEPAIEIRNGEAVVVQRFRVAQHGSYAIRADVGVAIPSNRGKETDPPLNAQQPVILGWDTDDDSAFVGLAGLDMVGGDTIWKVVVRPAPDTVTSIDLFAERKAVEA</sequence>
<proteinExistence type="predicted"/>